<feature type="region of interest" description="Disordered" evidence="1">
    <location>
        <begin position="1"/>
        <end position="29"/>
    </location>
</feature>
<dbReference type="InterPro" id="IPR036614">
    <property type="entry name" value="RusA-like_sf"/>
</dbReference>
<dbReference type="SUPFAM" id="SSF103084">
    <property type="entry name" value="Holliday junction resolvase RusA"/>
    <property type="match status" value="1"/>
</dbReference>
<dbReference type="EMBL" id="FZNO01000005">
    <property type="protein sequence ID" value="SNR38813.1"/>
    <property type="molecule type" value="Genomic_DNA"/>
</dbReference>
<dbReference type="GO" id="GO:0000287">
    <property type="term" value="F:magnesium ion binding"/>
    <property type="evidence" value="ECO:0007669"/>
    <property type="project" value="InterPro"/>
</dbReference>
<proteinExistence type="predicted"/>
<accession>A0A238VY75</accession>
<name>A0A238VY75_9ACTN</name>
<dbReference type="Proteomes" id="UP000198403">
    <property type="component" value="Unassembled WGS sequence"/>
</dbReference>
<evidence type="ECO:0000313" key="3">
    <source>
        <dbReference type="Proteomes" id="UP000198403"/>
    </source>
</evidence>
<reference evidence="2 3" key="1">
    <citation type="submission" date="2017-06" db="EMBL/GenBank/DDBJ databases">
        <authorList>
            <person name="Kim H.J."/>
            <person name="Triplett B.A."/>
        </authorList>
    </citation>
    <scope>NUCLEOTIDE SEQUENCE [LARGE SCALE GENOMIC DNA]</scope>
    <source>
        <strain evidence="2 3">DSM 44272</strain>
    </source>
</reference>
<dbReference type="RefSeq" id="WP_141137433.1">
    <property type="nucleotide sequence ID" value="NZ_FZNO01000005.1"/>
</dbReference>
<feature type="compositionally biased region" description="Low complexity" evidence="1">
    <location>
        <begin position="1"/>
        <end position="26"/>
    </location>
</feature>
<gene>
    <name evidence="2" type="ORF">SAMN06272737_105125</name>
</gene>
<evidence type="ECO:0000256" key="1">
    <source>
        <dbReference type="SAM" id="MobiDB-lite"/>
    </source>
</evidence>
<protein>
    <submittedName>
        <fullName evidence="2">Uncharacterized protein</fullName>
    </submittedName>
</protein>
<dbReference type="OrthoDB" id="3237255at2"/>
<dbReference type="Gene3D" id="3.30.1330.70">
    <property type="entry name" value="Holliday junction resolvase RusA"/>
    <property type="match status" value="1"/>
</dbReference>
<keyword evidence="3" id="KW-1185">Reference proteome</keyword>
<evidence type="ECO:0000313" key="2">
    <source>
        <dbReference type="EMBL" id="SNR38813.1"/>
    </source>
</evidence>
<dbReference type="GO" id="GO:0006281">
    <property type="term" value="P:DNA repair"/>
    <property type="evidence" value="ECO:0007669"/>
    <property type="project" value="InterPro"/>
</dbReference>
<dbReference type="AlphaFoldDB" id="A0A238VY75"/>
<organism evidence="2 3">
    <name type="scientific">Blastococcus mobilis</name>
    <dbReference type="NCBI Taxonomy" id="1938746"/>
    <lineage>
        <taxon>Bacteria</taxon>
        <taxon>Bacillati</taxon>
        <taxon>Actinomycetota</taxon>
        <taxon>Actinomycetes</taxon>
        <taxon>Geodermatophilales</taxon>
        <taxon>Geodermatophilaceae</taxon>
        <taxon>Blastococcus</taxon>
    </lineage>
</organism>
<dbReference type="GO" id="GO:0006310">
    <property type="term" value="P:DNA recombination"/>
    <property type="evidence" value="ECO:0007669"/>
    <property type="project" value="InterPro"/>
</dbReference>
<sequence>MPPVNRSPRSPRPAYGRPAARAAGAREPNLMPKVKLMAAALEDPDGRFARREQMPTAPRMDVPAGTERRIRFAVPEWEQVETENAVGNWHHHRRSSFRRNWRYAARDAALAAVEDLAGIRGCRVEVTVALPWRGRSKSIDPANLRATTKPILDGISDAQAVWPDDNWTWVTEREPLPWQGDDVVVRLVVVDPAAPGEWNPAE</sequence>